<feature type="region of interest" description="Disordered" evidence="1">
    <location>
        <begin position="442"/>
        <end position="467"/>
    </location>
</feature>
<keyword evidence="2" id="KW-0812">Transmembrane</keyword>
<protein>
    <submittedName>
        <fullName evidence="3">Uncharacterized protein</fullName>
    </submittedName>
</protein>
<feature type="transmembrane region" description="Helical" evidence="2">
    <location>
        <begin position="12"/>
        <end position="35"/>
    </location>
</feature>
<organism evidence="3">
    <name type="scientific">marine metagenome</name>
    <dbReference type="NCBI Taxonomy" id="408172"/>
    <lineage>
        <taxon>unclassified sequences</taxon>
        <taxon>metagenomes</taxon>
        <taxon>ecological metagenomes</taxon>
    </lineage>
</organism>
<name>A0A382D394_9ZZZZ</name>
<dbReference type="EMBL" id="UINC01037137">
    <property type="protein sequence ID" value="SVB32181.1"/>
    <property type="molecule type" value="Genomic_DNA"/>
</dbReference>
<keyword evidence="2" id="KW-0472">Membrane</keyword>
<evidence type="ECO:0000256" key="2">
    <source>
        <dbReference type="SAM" id="Phobius"/>
    </source>
</evidence>
<dbReference type="AlphaFoldDB" id="A0A382D394"/>
<feature type="compositionally biased region" description="Basic and acidic residues" evidence="1">
    <location>
        <begin position="457"/>
        <end position="467"/>
    </location>
</feature>
<evidence type="ECO:0000256" key="1">
    <source>
        <dbReference type="SAM" id="MobiDB-lite"/>
    </source>
</evidence>
<keyword evidence="2" id="KW-1133">Transmembrane helix</keyword>
<reference evidence="3" key="1">
    <citation type="submission" date="2018-05" db="EMBL/GenBank/DDBJ databases">
        <authorList>
            <person name="Lanie J.A."/>
            <person name="Ng W.-L."/>
            <person name="Kazmierczak K.M."/>
            <person name="Andrzejewski T.M."/>
            <person name="Davidsen T.M."/>
            <person name="Wayne K.J."/>
            <person name="Tettelin H."/>
            <person name="Glass J.I."/>
            <person name="Rusch D."/>
            <person name="Podicherti R."/>
            <person name="Tsui H.-C.T."/>
            <person name="Winkler M.E."/>
        </authorList>
    </citation>
    <scope>NUCLEOTIDE SEQUENCE</scope>
</reference>
<sequence length="520" mass="57683">MDETGKKMKNKLSILILLGCASFSFAHVGSLNVFYEGKAGTYPIRVIIRPPGVVPGLAEISVRSLGKGMERVTVQPVKWDAGPEGAPPPDVAVNVSGDGTLFSSELWLMDFGSYSVNVDVHGEQGHGRSIVPVSSIATRKLEMSPALKGILIFLMIFLFSGGITIIGAAVRESTLELGSKASKERKRKSRVSMLFGTLIFIGLLYGGRMWWTSIDNEYQENLFKPIEVTSEVISKNDTRILQISITDEKWIKDLYPPLIPDHGKIMHTYFMRIPGLDAFSHIHPVAIDQDQNTFQVIVPPLPGGDFVLFADITHESGFAQTLIDTVTVPEYSGVEFLEDLHIDRDPDDSWKTGYPLPDIDLDSPVRSSDLVNGKFLMEWLNLPDRIIAEKEVELSFKVTDITRGHLSLEPYMGMLSHAGILRTDGSVFLHLHPIGSISMASQQRFEQQSGINTRSGSMHDGHMDHSKHMGNEIIKSSESVSYPPIEFPRPGQYRIWIQVKVSGEVLTGIFDLYVHPPIVS</sequence>
<feature type="transmembrane region" description="Helical" evidence="2">
    <location>
        <begin position="191"/>
        <end position="211"/>
    </location>
</feature>
<gene>
    <name evidence="3" type="ORF">METZ01_LOCUS185035</name>
</gene>
<feature type="transmembrane region" description="Helical" evidence="2">
    <location>
        <begin position="150"/>
        <end position="170"/>
    </location>
</feature>
<feature type="compositionally biased region" description="Polar residues" evidence="1">
    <location>
        <begin position="442"/>
        <end position="456"/>
    </location>
</feature>
<evidence type="ECO:0000313" key="3">
    <source>
        <dbReference type="EMBL" id="SVB32181.1"/>
    </source>
</evidence>
<proteinExistence type="predicted"/>
<accession>A0A382D394</accession>